<dbReference type="AlphaFoldDB" id="A0A6J4KPA4"/>
<keyword evidence="1" id="KW-0732">Signal</keyword>
<dbReference type="Gene3D" id="3.20.20.190">
    <property type="entry name" value="Phosphatidylinositol (PI) phosphodiesterase"/>
    <property type="match status" value="1"/>
</dbReference>
<dbReference type="GO" id="GO:0008889">
    <property type="term" value="F:glycerophosphodiester phosphodiesterase activity"/>
    <property type="evidence" value="ECO:0007669"/>
    <property type="project" value="UniProtKB-EC"/>
</dbReference>
<organism evidence="3">
    <name type="scientific">uncultured Friedmanniella sp</name>
    <dbReference type="NCBI Taxonomy" id="335381"/>
    <lineage>
        <taxon>Bacteria</taxon>
        <taxon>Bacillati</taxon>
        <taxon>Actinomycetota</taxon>
        <taxon>Actinomycetes</taxon>
        <taxon>Propionibacteriales</taxon>
        <taxon>Nocardioidaceae</taxon>
        <taxon>Friedmanniella</taxon>
        <taxon>environmental samples</taxon>
    </lineage>
</organism>
<evidence type="ECO:0000313" key="3">
    <source>
        <dbReference type="EMBL" id="CAA9310309.1"/>
    </source>
</evidence>
<proteinExistence type="predicted"/>
<dbReference type="PROSITE" id="PS51704">
    <property type="entry name" value="GP_PDE"/>
    <property type="match status" value="1"/>
</dbReference>
<dbReference type="InterPro" id="IPR017946">
    <property type="entry name" value="PLC-like_Pdiesterase_TIM-brl"/>
</dbReference>
<dbReference type="SUPFAM" id="SSF51695">
    <property type="entry name" value="PLC-like phosphodiesterases"/>
    <property type="match status" value="1"/>
</dbReference>
<dbReference type="InterPro" id="IPR006311">
    <property type="entry name" value="TAT_signal"/>
</dbReference>
<sequence length="267" mass="28799">MTQTQPGRLSRRSLLAGALAAGFVGSSCRSAGPTTVVEAAPTAASLTAGSPFYIAHRGGGGNWPEMTAYAYEQATKIKGLQALEISVCLSSDGVLVCSHDPTTKRVTGVDYTIAKETWATLSKLRTTAAFTTDPTQPARPLARLDDIVERYIDRYVLFIEPKVPPAEEPLMRRLTSLLNPERVVWKQVLTSSRFGEAKDVGFTTWGYVLDYPEFLGGNLTRLSSDPKIDMLGIPVLGPARIIEAASSAAAENGKKTIAWPITIKAER</sequence>
<feature type="signal peptide" evidence="1">
    <location>
        <begin position="1"/>
        <end position="31"/>
    </location>
</feature>
<dbReference type="InterPro" id="IPR030395">
    <property type="entry name" value="GP_PDE_dom"/>
</dbReference>
<dbReference type="PANTHER" id="PTHR46211:SF1">
    <property type="entry name" value="GLYCEROPHOSPHODIESTER PHOSPHODIESTERASE, CYTOPLASMIC"/>
    <property type="match status" value="1"/>
</dbReference>
<dbReference type="EMBL" id="CADCTT010000227">
    <property type="protein sequence ID" value="CAA9310309.1"/>
    <property type="molecule type" value="Genomic_DNA"/>
</dbReference>
<evidence type="ECO:0000259" key="2">
    <source>
        <dbReference type="PROSITE" id="PS51704"/>
    </source>
</evidence>
<dbReference type="Pfam" id="PF03009">
    <property type="entry name" value="GDPD"/>
    <property type="match status" value="1"/>
</dbReference>
<dbReference type="GO" id="GO:0006629">
    <property type="term" value="P:lipid metabolic process"/>
    <property type="evidence" value="ECO:0007669"/>
    <property type="project" value="InterPro"/>
</dbReference>
<gene>
    <name evidence="3" type="ORF">AVDCRST_MAG61-1674</name>
</gene>
<evidence type="ECO:0000256" key="1">
    <source>
        <dbReference type="SAM" id="SignalP"/>
    </source>
</evidence>
<feature type="chain" id="PRO_5039048108" evidence="1">
    <location>
        <begin position="32"/>
        <end position="267"/>
    </location>
</feature>
<keyword evidence="3" id="KW-0378">Hydrolase</keyword>
<feature type="domain" description="GP-PDE" evidence="2">
    <location>
        <begin position="51"/>
        <end position="267"/>
    </location>
</feature>
<dbReference type="PANTHER" id="PTHR46211">
    <property type="entry name" value="GLYCEROPHOSPHORYL DIESTER PHOSPHODIESTERASE"/>
    <property type="match status" value="1"/>
</dbReference>
<name>A0A6J4KPA4_9ACTN</name>
<reference evidence="3" key="1">
    <citation type="submission" date="2020-02" db="EMBL/GenBank/DDBJ databases">
        <authorList>
            <person name="Meier V. D."/>
        </authorList>
    </citation>
    <scope>NUCLEOTIDE SEQUENCE</scope>
    <source>
        <strain evidence="3">AVDCRST_MAG61</strain>
    </source>
</reference>
<accession>A0A6J4KPA4</accession>
<dbReference type="PROSITE" id="PS51318">
    <property type="entry name" value="TAT"/>
    <property type="match status" value="1"/>
</dbReference>
<protein>
    <submittedName>
        <fullName evidence="3">Glycerophosphoryl diester phosphodiesterase</fullName>
        <ecNumber evidence="3">3.1.4.46</ecNumber>
    </submittedName>
</protein>
<dbReference type="EC" id="3.1.4.46" evidence="3"/>